<organism evidence="2 3">
    <name type="scientific">Caenorhabditis tropicalis</name>
    <dbReference type="NCBI Taxonomy" id="1561998"/>
    <lineage>
        <taxon>Eukaryota</taxon>
        <taxon>Metazoa</taxon>
        <taxon>Ecdysozoa</taxon>
        <taxon>Nematoda</taxon>
        <taxon>Chromadorea</taxon>
        <taxon>Rhabditida</taxon>
        <taxon>Rhabditina</taxon>
        <taxon>Rhabditomorpha</taxon>
        <taxon>Rhabditoidea</taxon>
        <taxon>Rhabditidae</taxon>
        <taxon>Peloderinae</taxon>
        <taxon>Caenorhabditis</taxon>
    </lineage>
</organism>
<name>A0A1I7TRW6_9PELO</name>
<dbReference type="eggNOG" id="ENOG502RVSE">
    <property type="taxonomic scope" value="Eukaryota"/>
</dbReference>
<evidence type="ECO:0000313" key="2">
    <source>
        <dbReference type="Proteomes" id="UP000095282"/>
    </source>
</evidence>
<feature type="compositionally biased region" description="Basic and acidic residues" evidence="1">
    <location>
        <begin position="318"/>
        <end position="362"/>
    </location>
</feature>
<feature type="region of interest" description="Disordered" evidence="1">
    <location>
        <begin position="1"/>
        <end position="23"/>
    </location>
</feature>
<keyword evidence="2" id="KW-1185">Reference proteome</keyword>
<feature type="compositionally biased region" description="Low complexity" evidence="1">
    <location>
        <begin position="1"/>
        <end position="16"/>
    </location>
</feature>
<feature type="region of interest" description="Disordered" evidence="1">
    <location>
        <begin position="318"/>
        <end position="378"/>
    </location>
</feature>
<evidence type="ECO:0000256" key="1">
    <source>
        <dbReference type="SAM" id="MobiDB-lite"/>
    </source>
</evidence>
<sequence length="378" mass="43824">MADATSSDLLQSSSASETLAPSTPFHEQMRIELACEQRLHYLACKARAKGIFSKVPPCHIKARRVVHEITKFLELKNRGFQIEPDYSLVYNALRDLSNVKVEEFHSKPGYDHVMGALKKEFDNYSVLALQRGFKERGEVYQLIAHYPRVGHFLRKINIIRPYRYEGVTQNLKGCSHQDNGQMWIPNEYEKPVVTDVPPSEPRKCAQCEERVCYEALINFHHMTRILDEEPTGTSIDATISPFKFEKSFTEVVRSNCDIESGRLKERMFQMRLRQQMLTAKINIYPEKSYGEQLDNVLKEINSIAEKVQEDDVKTKLRRPYDAEKAKNRAEKLSPSKDAKFLKDEKNRDDSENRKDTLKRGTDDLEPSSSSYVPKRLRR</sequence>
<protein>
    <submittedName>
        <fullName evidence="3">Uncharacterized protein</fullName>
    </submittedName>
</protein>
<dbReference type="AlphaFoldDB" id="A0A1I7TRW6"/>
<dbReference type="WBParaSite" id="Csp11.Scaffold629.g11155.t2">
    <property type="protein sequence ID" value="Csp11.Scaffold629.g11155.t2"/>
    <property type="gene ID" value="Csp11.Scaffold629.g11155"/>
</dbReference>
<dbReference type="Proteomes" id="UP000095282">
    <property type="component" value="Unplaced"/>
</dbReference>
<reference evidence="3" key="1">
    <citation type="submission" date="2016-11" db="UniProtKB">
        <authorList>
            <consortium name="WormBaseParasite"/>
        </authorList>
    </citation>
    <scope>IDENTIFICATION</scope>
</reference>
<evidence type="ECO:0000313" key="3">
    <source>
        <dbReference type="WBParaSite" id="Csp11.Scaffold629.g11155.t2"/>
    </source>
</evidence>
<proteinExistence type="predicted"/>
<accession>A0A1I7TRW6</accession>